<proteinExistence type="predicted"/>
<dbReference type="EMBL" id="JNCF01000030">
    <property type="protein sequence ID" value="KGP62993.1"/>
    <property type="molecule type" value="Genomic_DNA"/>
</dbReference>
<comment type="caution">
    <text evidence="2">The sequence shown here is derived from an EMBL/GenBank/DDBJ whole genome shotgun (WGS) entry which is preliminary data.</text>
</comment>
<dbReference type="RefSeq" id="WP_035890207.1">
    <property type="nucleotide sequence ID" value="NZ_JNCF01000030.1"/>
</dbReference>
<evidence type="ECO:0000313" key="3">
    <source>
        <dbReference type="Proteomes" id="UP000054422"/>
    </source>
</evidence>
<feature type="signal peptide" evidence="1">
    <location>
        <begin position="1"/>
        <end position="18"/>
    </location>
</feature>
<keyword evidence="1" id="KW-0732">Signal</keyword>
<keyword evidence="3" id="KW-1185">Reference proteome</keyword>
<gene>
    <name evidence="2" type="ORF">EP47_02780</name>
</gene>
<evidence type="ECO:0008006" key="4">
    <source>
        <dbReference type="Google" id="ProtNLM"/>
    </source>
</evidence>
<reference evidence="2 3" key="1">
    <citation type="submission" date="2014-05" db="EMBL/GenBank/DDBJ databases">
        <authorList>
            <person name="Rizzardi K."/>
            <person name="Winiecka-Krusnell J."/>
            <person name="Ramliden M."/>
            <person name="Alm E."/>
            <person name="Andersson S."/>
            <person name="Byfors S."/>
        </authorList>
    </citation>
    <scope>NUCLEOTIDE SEQUENCE [LARGE SCALE GENOMIC DNA]</scope>
    <source>
        <strain evidence="2 3">LEGN</strain>
    </source>
</reference>
<organism evidence="2 3">
    <name type="scientific">Legionella norrlandica</name>
    <dbReference type="NCBI Taxonomy" id="1498499"/>
    <lineage>
        <taxon>Bacteria</taxon>
        <taxon>Pseudomonadati</taxon>
        <taxon>Pseudomonadota</taxon>
        <taxon>Gammaproteobacteria</taxon>
        <taxon>Legionellales</taxon>
        <taxon>Legionellaceae</taxon>
        <taxon>Legionella</taxon>
    </lineage>
</organism>
<evidence type="ECO:0000256" key="1">
    <source>
        <dbReference type="SAM" id="SignalP"/>
    </source>
</evidence>
<dbReference type="STRING" id="1498499.EP47_02780"/>
<dbReference type="OrthoDB" id="5645169at2"/>
<sequence>MRILLSFYLLLLSTGLFAESTFPKGCLAVPVQGESVTLKAKKSKLVFIHNITNVDLWITHPVTNPGASAGWTSRLQAGNWSALVVDKTAFALNCIESRPGHEQQIPCEGAIAVCKWKGVKIPTSDQGTFWAGEDLSLAGLTAAIGGRGFVLPEH</sequence>
<dbReference type="AlphaFoldDB" id="A0A0A2T6E8"/>
<protein>
    <recommendedName>
        <fullName evidence="4">Enhanced entry protein EnhB</fullName>
    </recommendedName>
</protein>
<dbReference type="Proteomes" id="UP000054422">
    <property type="component" value="Unassembled WGS sequence"/>
</dbReference>
<name>A0A0A2T6E8_9GAMM</name>
<evidence type="ECO:0000313" key="2">
    <source>
        <dbReference type="EMBL" id="KGP62993.1"/>
    </source>
</evidence>
<feature type="chain" id="PRO_5002004636" description="Enhanced entry protein EnhB" evidence="1">
    <location>
        <begin position="19"/>
        <end position="154"/>
    </location>
</feature>
<accession>A0A0A2T6E8</accession>